<keyword evidence="4" id="KW-0997">Cell inner membrane</keyword>
<keyword evidence="11" id="KW-1185">Reference proteome</keyword>
<keyword evidence="3" id="KW-1003">Cell membrane</keyword>
<proteinExistence type="predicted"/>
<evidence type="ECO:0000313" key="10">
    <source>
        <dbReference type="EMBL" id="OZI55899.1"/>
    </source>
</evidence>
<evidence type="ECO:0000256" key="8">
    <source>
        <dbReference type="ARBA" id="ARBA00023136"/>
    </source>
</evidence>
<evidence type="ECO:0000256" key="1">
    <source>
        <dbReference type="ARBA" id="ARBA00004533"/>
    </source>
</evidence>
<feature type="domain" description="Type II secretion system protein GspC N-terminal" evidence="9">
    <location>
        <begin position="74"/>
        <end position="130"/>
    </location>
</feature>
<keyword evidence="8" id="KW-0472">Membrane</keyword>
<keyword evidence="7" id="KW-1133">Transmembrane helix</keyword>
<gene>
    <name evidence="10" type="ORF">CAL20_10550</name>
</gene>
<dbReference type="Gene3D" id="2.30.30.830">
    <property type="match status" value="1"/>
</dbReference>
<evidence type="ECO:0000256" key="3">
    <source>
        <dbReference type="ARBA" id="ARBA00022475"/>
    </source>
</evidence>
<evidence type="ECO:0000256" key="6">
    <source>
        <dbReference type="ARBA" id="ARBA00022927"/>
    </source>
</evidence>
<keyword evidence="6" id="KW-0653">Protein transport</keyword>
<comment type="subcellular location">
    <subcellularLocation>
        <location evidence="1">Cell inner membrane</location>
    </subcellularLocation>
</comment>
<keyword evidence="5" id="KW-0812">Transmembrane</keyword>
<dbReference type="GO" id="GO:0015031">
    <property type="term" value="P:protein transport"/>
    <property type="evidence" value="ECO:0007669"/>
    <property type="project" value="UniProtKB-KW"/>
</dbReference>
<dbReference type="Pfam" id="PF11356">
    <property type="entry name" value="T2SSC"/>
    <property type="match status" value="1"/>
</dbReference>
<dbReference type="GO" id="GO:0005886">
    <property type="term" value="C:plasma membrane"/>
    <property type="evidence" value="ECO:0007669"/>
    <property type="project" value="UniProtKB-SubCell"/>
</dbReference>
<evidence type="ECO:0000256" key="4">
    <source>
        <dbReference type="ARBA" id="ARBA00022519"/>
    </source>
</evidence>
<accession>A0A261U1Z4</accession>
<evidence type="ECO:0000256" key="5">
    <source>
        <dbReference type="ARBA" id="ARBA00022692"/>
    </source>
</evidence>
<sequence>MRLRPTFTLPSAPRTVRVLAIAAAAAGVGLWSAILLAPAPDDLPPALNTSSAPVSDTRSVAMLFGTDGVLDTQITVLGLIAAGTQGSAVLSVDGAPARAYRIGTELAPGLSLVEVSTNGVELDRNGARLRVAAPKLSAVPAGIVAVP</sequence>
<dbReference type="AlphaFoldDB" id="A0A261U1Z4"/>
<dbReference type="Proteomes" id="UP000216885">
    <property type="component" value="Unassembled WGS sequence"/>
</dbReference>
<keyword evidence="2" id="KW-0813">Transport</keyword>
<comment type="caution">
    <text evidence="10">The sequence shown here is derived from an EMBL/GenBank/DDBJ whole genome shotgun (WGS) entry which is preliminary data.</text>
</comment>
<dbReference type="EMBL" id="NEVQ01000013">
    <property type="protein sequence ID" value="OZI55899.1"/>
    <property type="molecule type" value="Genomic_DNA"/>
</dbReference>
<name>A0A261U1Z4_9BORD</name>
<evidence type="ECO:0000313" key="11">
    <source>
        <dbReference type="Proteomes" id="UP000216885"/>
    </source>
</evidence>
<evidence type="ECO:0000259" key="9">
    <source>
        <dbReference type="Pfam" id="PF11356"/>
    </source>
</evidence>
<reference evidence="10 11" key="1">
    <citation type="submission" date="2017-05" db="EMBL/GenBank/DDBJ databases">
        <title>Complete and WGS of Bordetella genogroups.</title>
        <authorList>
            <person name="Spilker T."/>
            <person name="LiPuma J."/>
        </authorList>
    </citation>
    <scope>NUCLEOTIDE SEQUENCE [LARGE SCALE GENOMIC DNA]</scope>
    <source>
        <strain evidence="10 11">AU9919</strain>
    </source>
</reference>
<evidence type="ECO:0000256" key="2">
    <source>
        <dbReference type="ARBA" id="ARBA00022448"/>
    </source>
</evidence>
<dbReference type="RefSeq" id="WP_094837835.1">
    <property type="nucleotide sequence ID" value="NZ_NEVQ01000013.1"/>
</dbReference>
<protein>
    <submittedName>
        <fullName evidence="10">General secretion pathway protein GspC</fullName>
    </submittedName>
</protein>
<dbReference type="InterPro" id="IPR024961">
    <property type="entry name" value="T2SS_GspC_N"/>
</dbReference>
<organism evidence="10 11">
    <name type="scientific">Bordetella genomosp. 4</name>
    <dbReference type="NCBI Taxonomy" id="463044"/>
    <lineage>
        <taxon>Bacteria</taxon>
        <taxon>Pseudomonadati</taxon>
        <taxon>Pseudomonadota</taxon>
        <taxon>Betaproteobacteria</taxon>
        <taxon>Burkholderiales</taxon>
        <taxon>Alcaligenaceae</taxon>
        <taxon>Bordetella</taxon>
    </lineage>
</organism>
<evidence type="ECO:0000256" key="7">
    <source>
        <dbReference type="ARBA" id="ARBA00022989"/>
    </source>
</evidence>